<evidence type="ECO:0000256" key="2">
    <source>
        <dbReference type="SAM" id="SignalP"/>
    </source>
</evidence>
<keyword evidence="1" id="KW-0812">Transmembrane</keyword>
<dbReference type="RefSeq" id="WP_203926993.1">
    <property type="nucleotide sequence ID" value="NZ_BOPH01000022.1"/>
</dbReference>
<dbReference type="InterPro" id="IPR012338">
    <property type="entry name" value="Beta-lactam/transpept-like"/>
</dbReference>
<dbReference type="InterPro" id="IPR050491">
    <property type="entry name" value="AmpC-like"/>
</dbReference>
<feature type="transmembrane region" description="Helical" evidence="1">
    <location>
        <begin position="360"/>
        <end position="379"/>
    </location>
</feature>
<keyword evidence="4" id="KW-0378">Hydrolase</keyword>
<keyword evidence="2" id="KW-0732">Signal</keyword>
<evidence type="ECO:0000259" key="3">
    <source>
        <dbReference type="Pfam" id="PF00144"/>
    </source>
</evidence>
<evidence type="ECO:0000256" key="1">
    <source>
        <dbReference type="SAM" id="Phobius"/>
    </source>
</evidence>
<gene>
    <name evidence="4" type="ORF">Voc01_019470</name>
</gene>
<dbReference type="AlphaFoldDB" id="A0A8J4E9A7"/>
<feature type="domain" description="Beta-lactamase-related" evidence="3">
    <location>
        <begin position="28"/>
        <end position="342"/>
    </location>
</feature>
<feature type="transmembrane region" description="Helical" evidence="1">
    <location>
        <begin position="432"/>
        <end position="454"/>
    </location>
</feature>
<evidence type="ECO:0000313" key="4">
    <source>
        <dbReference type="EMBL" id="GIJ67030.1"/>
    </source>
</evidence>
<proteinExistence type="predicted"/>
<keyword evidence="5" id="KW-1185">Reference proteome</keyword>
<dbReference type="EMBL" id="BOPH01000022">
    <property type="protein sequence ID" value="GIJ67030.1"/>
    <property type="molecule type" value="Genomic_DNA"/>
</dbReference>
<organism evidence="4 5">
    <name type="scientific">Virgisporangium ochraceum</name>
    <dbReference type="NCBI Taxonomy" id="65505"/>
    <lineage>
        <taxon>Bacteria</taxon>
        <taxon>Bacillati</taxon>
        <taxon>Actinomycetota</taxon>
        <taxon>Actinomycetes</taxon>
        <taxon>Micromonosporales</taxon>
        <taxon>Micromonosporaceae</taxon>
        <taxon>Virgisporangium</taxon>
    </lineage>
</organism>
<evidence type="ECO:0000313" key="5">
    <source>
        <dbReference type="Proteomes" id="UP000635606"/>
    </source>
</evidence>
<feature type="signal peptide" evidence="2">
    <location>
        <begin position="1"/>
        <end position="20"/>
    </location>
</feature>
<sequence length="473" mass="50295">MLIRLLTTAVLATTPVYAPATVDTAASIDAVVREYLDATGVPGAAVAVTHGRTVVRTAGYGRTARGDAVTDRTVLAVASVSKSMTALAVMQLVDAGRVRLDEPVRTYLPEFTMADDRAARITVRHLLDQSSGMSDTTFRSFSGPRVRTLREAVAAMRTARLAADPGERFEYHNPNFQVAARLVEVVGGEPFDVYLRRHVFEPLGMTDSRTASTADELPPDARGHILVAGFPLALPEPPAFGAGSGGVLSTARDMARWLVTQNGDGAPVLSAAGLAGTHRRSAGDYGLGWFVGTTRGGAPIVSHDGTMLTFTAYQALLPDSGYGVAVMVNARTGYADAGVLGDALVDLVEGRRPAPPDTSATWIDVVLLALLAVPVPLAVRGVRRAGRWRHRPVWTVMRLLPYLAPLAVFVTMHRVAGFLYRGRDVSWTQTVYLYPAFMLLLLVTALAAVTVVAARLAHVIRRGRAGAPVPAGS</sequence>
<dbReference type="InterPro" id="IPR001466">
    <property type="entry name" value="Beta-lactam-related"/>
</dbReference>
<accession>A0A8J4E9A7</accession>
<dbReference type="PANTHER" id="PTHR46825:SF9">
    <property type="entry name" value="BETA-LACTAMASE-RELATED DOMAIN-CONTAINING PROTEIN"/>
    <property type="match status" value="1"/>
</dbReference>
<dbReference type="PANTHER" id="PTHR46825">
    <property type="entry name" value="D-ALANYL-D-ALANINE-CARBOXYPEPTIDASE/ENDOPEPTIDASE AMPH"/>
    <property type="match status" value="1"/>
</dbReference>
<dbReference type="Proteomes" id="UP000635606">
    <property type="component" value="Unassembled WGS sequence"/>
</dbReference>
<protein>
    <submittedName>
        <fullName evidence="4">Serine hydrolase</fullName>
    </submittedName>
</protein>
<keyword evidence="1" id="KW-0472">Membrane</keyword>
<name>A0A8J4E9A7_9ACTN</name>
<keyword evidence="1" id="KW-1133">Transmembrane helix</keyword>
<dbReference type="SUPFAM" id="SSF56601">
    <property type="entry name" value="beta-lactamase/transpeptidase-like"/>
    <property type="match status" value="1"/>
</dbReference>
<dbReference type="GO" id="GO:0016787">
    <property type="term" value="F:hydrolase activity"/>
    <property type="evidence" value="ECO:0007669"/>
    <property type="project" value="UniProtKB-KW"/>
</dbReference>
<feature type="chain" id="PRO_5035204657" evidence="2">
    <location>
        <begin position="21"/>
        <end position="473"/>
    </location>
</feature>
<reference evidence="4" key="1">
    <citation type="submission" date="2021-01" db="EMBL/GenBank/DDBJ databases">
        <title>Whole genome shotgun sequence of Virgisporangium ochraceum NBRC 16418.</title>
        <authorList>
            <person name="Komaki H."/>
            <person name="Tamura T."/>
        </authorList>
    </citation>
    <scope>NUCLEOTIDE SEQUENCE</scope>
    <source>
        <strain evidence="4">NBRC 16418</strain>
    </source>
</reference>
<comment type="caution">
    <text evidence="4">The sequence shown here is derived from an EMBL/GenBank/DDBJ whole genome shotgun (WGS) entry which is preliminary data.</text>
</comment>
<feature type="transmembrane region" description="Helical" evidence="1">
    <location>
        <begin position="399"/>
        <end position="420"/>
    </location>
</feature>
<dbReference type="Pfam" id="PF00144">
    <property type="entry name" value="Beta-lactamase"/>
    <property type="match status" value="1"/>
</dbReference>
<dbReference type="Gene3D" id="3.40.710.10">
    <property type="entry name" value="DD-peptidase/beta-lactamase superfamily"/>
    <property type="match status" value="1"/>
</dbReference>